<accession>A0ABY7KH58</accession>
<sequence length="175" mass="19040">MNGNDRVVLVPRGLAEVDRHLRELESRGGRVLRLRSADLMTERGIYETFAEVLGFPGYFGRNWDAMVDCLDDLCGAVTGGVGVTVVVDEADRLLEAEHFPLFVSVLCQAADRANSGVDLDGCPRDRPAVAQHFVFEFLDFEAEDIARRVAQPDLSVTVAAGTVGAALDPGVWHGR</sequence>
<organism evidence="3 4">
    <name type="scientific">Streptomyces cinnabarinus</name>
    <dbReference type="NCBI Taxonomy" id="67287"/>
    <lineage>
        <taxon>Bacteria</taxon>
        <taxon>Bacillati</taxon>
        <taxon>Actinomycetota</taxon>
        <taxon>Actinomycetes</taxon>
        <taxon>Kitasatosporales</taxon>
        <taxon>Streptomycetaceae</taxon>
        <taxon>Streptomyces</taxon>
    </lineage>
</organism>
<dbReference type="Gene3D" id="3.30.370.10">
    <property type="entry name" value="Barstar-like"/>
    <property type="match status" value="1"/>
</dbReference>
<dbReference type="EMBL" id="CP114413">
    <property type="protein sequence ID" value="WAZ23393.1"/>
    <property type="molecule type" value="Genomic_DNA"/>
</dbReference>
<evidence type="ECO:0000313" key="3">
    <source>
        <dbReference type="EMBL" id="WAZ23393.1"/>
    </source>
</evidence>
<reference evidence="3" key="1">
    <citation type="submission" date="2022-12" db="EMBL/GenBank/DDBJ databases">
        <authorList>
            <person name="Ruckert C."/>
            <person name="Busche T."/>
            <person name="Kalinowski J."/>
            <person name="Wittmann C."/>
        </authorList>
    </citation>
    <scope>NUCLEOTIDE SEQUENCE</scope>
    <source>
        <strain evidence="3">DSM 40467</strain>
    </source>
</reference>
<dbReference type="Pfam" id="PF01337">
    <property type="entry name" value="Barstar"/>
    <property type="match status" value="1"/>
</dbReference>
<comment type="similarity">
    <text evidence="1">Belongs to the barstar family.</text>
</comment>
<dbReference type="Proteomes" id="UP001164439">
    <property type="component" value="Chromosome"/>
</dbReference>
<name>A0ABY7KH58_9ACTN</name>
<dbReference type="InterPro" id="IPR000468">
    <property type="entry name" value="Barstar"/>
</dbReference>
<dbReference type="InterPro" id="IPR035905">
    <property type="entry name" value="Barstar-like_sf"/>
</dbReference>
<evidence type="ECO:0000313" key="4">
    <source>
        <dbReference type="Proteomes" id="UP001164439"/>
    </source>
</evidence>
<protein>
    <submittedName>
        <fullName evidence="3">Barstar family protein</fullName>
    </submittedName>
</protein>
<feature type="domain" description="Barstar (barnase inhibitor)" evidence="2">
    <location>
        <begin position="31"/>
        <end position="113"/>
    </location>
</feature>
<proteinExistence type="inferred from homology"/>
<keyword evidence="4" id="KW-1185">Reference proteome</keyword>
<evidence type="ECO:0000256" key="1">
    <source>
        <dbReference type="ARBA" id="ARBA00006845"/>
    </source>
</evidence>
<dbReference type="PROSITE" id="PS00039">
    <property type="entry name" value="DEAD_ATP_HELICASE"/>
    <property type="match status" value="1"/>
</dbReference>
<dbReference type="RefSeq" id="WP_269660970.1">
    <property type="nucleotide sequence ID" value="NZ_CP114413.1"/>
</dbReference>
<dbReference type="SUPFAM" id="SSF52038">
    <property type="entry name" value="Barstar-related"/>
    <property type="match status" value="1"/>
</dbReference>
<gene>
    <name evidence="3" type="ORF">STRCI_004734</name>
</gene>
<evidence type="ECO:0000259" key="2">
    <source>
        <dbReference type="Pfam" id="PF01337"/>
    </source>
</evidence>
<dbReference type="InterPro" id="IPR000629">
    <property type="entry name" value="RNA-helicase_DEAD-box_CS"/>
</dbReference>